<name>A0A2G2ZHA7_CAPAN</name>
<dbReference type="AlphaFoldDB" id="A0A2G2ZHA7"/>
<accession>A0A2G2ZHA7</accession>
<evidence type="ECO:0000313" key="2">
    <source>
        <dbReference type="Proteomes" id="UP000222542"/>
    </source>
</evidence>
<sequence>MRNKLASSRAEDLVFVYYNLCLLSRKKEKYINGPSKYWDLGGDHFNIDESINELVELSIDERQLEGVFFENEVENLEEDDNMEEIEEGDL</sequence>
<organism evidence="1 2">
    <name type="scientific">Capsicum annuum</name>
    <name type="common">Capsicum pepper</name>
    <dbReference type="NCBI Taxonomy" id="4072"/>
    <lineage>
        <taxon>Eukaryota</taxon>
        <taxon>Viridiplantae</taxon>
        <taxon>Streptophyta</taxon>
        <taxon>Embryophyta</taxon>
        <taxon>Tracheophyta</taxon>
        <taxon>Spermatophyta</taxon>
        <taxon>Magnoliopsida</taxon>
        <taxon>eudicotyledons</taxon>
        <taxon>Gunneridae</taxon>
        <taxon>Pentapetalae</taxon>
        <taxon>asterids</taxon>
        <taxon>lamiids</taxon>
        <taxon>Solanales</taxon>
        <taxon>Solanaceae</taxon>
        <taxon>Solanoideae</taxon>
        <taxon>Capsiceae</taxon>
        <taxon>Capsicum</taxon>
    </lineage>
</organism>
<proteinExistence type="predicted"/>
<dbReference type="Proteomes" id="UP000222542">
    <property type="component" value="Unassembled WGS sequence"/>
</dbReference>
<evidence type="ECO:0000313" key="1">
    <source>
        <dbReference type="EMBL" id="PHT81324.1"/>
    </source>
</evidence>
<dbReference type="OMA" id="MDPKRGE"/>
<dbReference type="EMBL" id="AYRZ02000005">
    <property type="protein sequence ID" value="PHT81324.1"/>
    <property type="molecule type" value="Genomic_DNA"/>
</dbReference>
<reference evidence="1 2" key="2">
    <citation type="journal article" date="2017" name="Genome Biol.">
        <title>New reference genome sequences of hot pepper reveal the massive evolution of plant disease-resistance genes by retroduplication.</title>
        <authorList>
            <person name="Kim S."/>
            <person name="Park J."/>
            <person name="Yeom S.I."/>
            <person name="Kim Y.M."/>
            <person name="Seo E."/>
            <person name="Kim K.T."/>
            <person name="Kim M.S."/>
            <person name="Lee J.M."/>
            <person name="Cheong K."/>
            <person name="Shin H.S."/>
            <person name="Kim S.B."/>
            <person name="Han K."/>
            <person name="Lee J."/>
            <person name="Park M."/>
            <person name="Lee H.A."/>
            <person name="Lee H.Y."/>
            <person name="Lee Y."/>
            <person name="Oh S."/>
            <person name="Lee J.H."/>
            <person name="Choi E."/>
            <person name="Choi E."/>
            <person name="Lee S.E."/>
            <person name="Jeon J."/>
            <person name="Kim H."/>
            <person name="Choi G."/>
            <person name="Song H."/>
            <person name="Lee J."/>
            <person name="Lee S.C."/>
            <person name="Kwon J.K."/>
            <person name="Lee H.Y."/>
            <person name="Koo N."/>
            <person name="Hong Y."/>
            <person name="Kim R.W."/>
            <person name="Kang W.H."/>
            <person name="Huh J.H."/>
            <person name="Kang B.C."/>
            <person name="Yang T.J."/>
            <person name="Lee Y.H."/>
            <person name="Bennetzen J.L."/>
            <person name="Choi D."/>
        </authorList>
    </citation>
    <scope>NUCLEOTIDE SEQUENCE [LARGE SCALE GENOMIC DNA]</scope>
    <source>
        <strain evidence="2">cv. CM334</strain>
    </source>
</reference>
<protein>
    <recommendedName>
        <fullName evidence="3">HAT C-terminal dimerisation domain-containing protein</fullName>
    </recommendedName>
</protein>
<evidence type="ECO:0008006" key="3">
    <source>
        <dbReference type="Google" id="ProtNLM"/>
    </source>
</evidence>
<comment type="caution">
    <text evidence="1">The sequence shown here is derived from an EMBL/GenBank/DDBJ whole genome shotgun (WGS) entry which is preliminary data.</text>
</comment>
<dbReference type="Gramene" id="PHT81324">
    <property type="protein sequence ID" value="PHT81324"/>
    <property type="gene ID" value="T459_14339"/>
</dbReference>
<dbReference type="STRING" id="4072.A0A2G2ZHA7"/>
<reference evidence="1 2" key="1">
    <citation type="journal article" date="2014" name="Nat. Genet.">
        <title>Genome sequence of the hot pepper provides insights into the evolution of pungency in Capsicum species.</title>
        <authorList>
            <person name="Kim S."/>
            <person name="Park M."/>
            <person name="Yeom S.I."/>
            <person name="Kim Y.M."/>
            <person name="Lee J.M."/>
            <person name="Lee H.A."/>
            <person name="Seo E."/>
            <person name="Choi J."/>
            <person name="Cheong K."/>
            <person name="Kim K.T."/>
            <person name="Jung K."/>
            <person name="Lee G.W."/>
            <person name="Oh S.K."/>
            <person name="Bae C."/>
            <person name="Kim S.B."/>
            <person name="Lee H.Y."/>
            <person name="Kim S.Y."/>
            <person name="Kim M.S."/>
            <person name="Kang B.C."/>
            <person name="Jo Y.D."/>
            <person name="Yang H.B."/>
            <person name="Jeong H.J."/>
            <person name="Kang W.H."/>
            <person name="Kwon J.K."/>
            <person name="Shin C."/>
            <person name="Lim J.Y."/>
            <person name="Park J.H."/>
            <person name="Huh J.H."/>
            <person name="Kim J.S."/>
            <person name="Kim B.D."/>
            <person name="Cohen O."/>
            <person name="Paran I."/>
            <person name="Suh M.C."/>
            <person name="Lee S.B."/>
            <person name="Kim Y.K."/>
            <person name="Shin Y."/>
            <person name="Noh S.J."/>
            <person name="Park J."/>
            <person name="Seo Y.S."/>
            <person name="Kwon S.Y."/>
            <person name="Kim H.A."/>
            <person name="Park J.M."/>
            <person name="Kim H.J."/>
            <person name="Choi S.B."/>
            <person name="Bosland P.W."/>
            <person name="Reeves G."/>
            <person name="Jo S.H."/>
            <person name="Lee B.W."/>
            <person name="Cho H.T."/>
            <person name="Choi H.S."/>
            <person name="Lee M.S."/>
            <person name="Yu Y."/>
            <person name="Do Choi Y."/>
            <person name="Park B.S."/>
            <person name="van Deynze A."/>
            <person name="Ashrafi H."/>
            <person name="Hill T."/>
            <person name="Kim W.T."/>
            <person name="Pai H.S."/>
            <person name="Ahn H.K."/>
            <person name="Yeam I."/>
            <person name="Giovannoni J.J."/>
            <person name="Rose J.K."/>
            <person name="Sorensen I."/>
            <person name="Lee S.J."/>
            <person name="Kim R.W."/>
            <person name="Choi I.Y."/>
            <person name="Choi B.S."/>
            <person name="Lim J.S."/>
            <person name="Lee Y.H."/>
            <person name="Choi D."/>
        </authorList>
    </citation>
    <scope>NUCLEOTIDE SEQUENCE [LARGE SCALE GENOMIC DNA]</scope>
    <source>
        <strain evidence="2">cv. CM334</strain>
    </source>
</reference>
<keyword evidence="2" id="KW-1185">Reference proteome</keyword>
<gene>
    <name evidence="1" type="ORF">T459_14339</name>
</gene>